<dbReference type="Proteomes" id="UP000005939">
    <property type="component" value="Unassembled WGS sequence"/>
</dbReference>
<accession>G6F3F5</accession>
<protein>
    <recommendedName>
        <fullName evidence="3">Terminase small subunit</fullName>
    </recommendedName>
</protein>
<dbReference type="EMBL" id="AGFR01000018">
    <property type="protein sequence ID" value="EHD12905.1"/>
    <property type="molecule type" value="Genomic_DNA"/>
</dbReference>
<dbReference type="InterPro" id="IPR048683">
    <property type="entry name" value="Sf6_terminase"/>
</dbReference>
<dbReference type="Gene3D" id="1.10.10.60">
    <property type="entry name" value="Homeodomain-like"/>
    <property type="match status" value="1"/>
</dbReference>
<dbReference type="eggNOG" id="ENOG50315WC">
    <property type="taxonomic scope" value="Bacteria"/>
</dbReference>
<dbReference type="AlphaFoldDB" id="G6F3F5"/>
<reference evidence="1 2" key="1">
    <citation type="submission" date="2011-10" db="EMBL/GenBank/DDBJ databases">
        <title>Genome Sequence of Commensalibacter intestini A911, isolated from Drosophila gut.</title>
        <authorList>
            <person name="Lee W.-J."/>
            <person name="Kim E.-K."/>
        </authorList>
    </citation>
    <scope>NUCLEOTIDE SEQUENCE [LARGE SCALE GENOMIC DNA]</scope>
    <source>
        <strain evidence="1 2">A911</strain>
    </source>
</reference>
<comment type="caution">
    <text evidence="1">The sequence shown here is derived from an EMBL/GenBank/DDBJ whole genome shotgun (WGS) entry which is preliminary data.</text>
</comment>
<dbReference type="RefSeq" id="WP_008855140.1">
    <property type="nucleotide sequence ID" value="NZ_AGFR01000018.1"/>
</dbReference>
<proteinExistence type="predicted"/>
<evidence type="ECO:0000313" key="2">
    <source>
        <dbReference type="Proteomes" id="UP000005939"/>
    </source>
</evidence>
<organism evidence="1 2">
    <name type="scientific">Commensalibacter intestini A911</name>
    <dbReference type="NCBI Taxonomy" id="1088868"/>
    <lineage>
        <taxon>Bacteria</taxon>
        <taxon>Pseudomonadati</taxon>
        <taxon>Pseudomonadota</taxon>
        <taxon>Alphaproteobacteria</taxon>
        <taxon>Acetobacterales</taxon>
        <taxon>Acetobacteraceae</taxon>
    </lineage>
</organism>
<evidence type="ECO:0008006" key="3">
    <source>
        <dbReference type="Google" id="ProtNLM"/>
    </source>
</evidence>
<evidence type="ECO:0000313" key="1">
    <source>
        <dbReference type="EMBL" id="EHD12905.1"/>
    </source>
</evidence>
<dbReference type="PATRIC" id="fig|1088868.3.peg.2157"/>
<dbReference type="Pfam" id="PF20901">
    <property type="entry name" value="Sf6_terminase"/>
    <property type="match status" value="1"/>
</dbReference>
<sequence length="143" mass="16244">MARPSKYSEELVNKICERIADGESLRAICREDGMPDHNTVIRWKNEKPEFCSQYARAREDQADGLFDQAIDMLKEQHVDNVKVQSAKLNFDIIKWTAGKLAPKKYGDKIDMTSSDGTMSPDKNIQVTFVKAKSQVSEKSDNTE</sequence>
<name>G6F3F5_9PROT</name>
<gene>
    <name evidence="1" type="ORF">CIN_21510</name>
</gene>